<keyword evidence="1" id="KW-0472">Membrane</keyword>
<organism evidence="3">
    <name type="scientific">marine metagenome</name>
    <dbReference type="NCBI Taxonomy" id="408172"/>
    <lineage>
        <taxon>unclassified sequences</taxon>
        <taxon>metagenomes</taxon>
        <taxon>ecological metagenomes</taxon>
    </lineage>
</organism>
<feature type="transmembrane region" description="Helical" evidence="1">
    <location>
        <begin position="45"/>
        <end position="67"/>
    </location>
</feature>
<evidence type="ECO:0000256" key="1">
    <source>
        <dbReference type="SAM" id="Phobius"/>
    </source>
</evidence>
<proteinExistence type="predicted"/>
<feature type="transmembrane region" description="Helical" evidence="1">
    <location>
        <begin position="111"/>
        <end position="132"/>
    </location>
</feature>
<dbReference type="Pfam" id="PF09990">
    <property type="entry name" value="DUF2231"/>
    <property type="match status" value="1"/>
</dbReference>
<dbReference type="EMBL" id="UINC01022964">
    <property type="protein sequence ID" value="SVA93682.1"/>
    <property type="molecule type" value="Genomic_DNA"/>
</dbReference>
<accession>A0A381ZXU8</accession>
<reference evidence="3" key="1">
    <citation type="submission" date="2018-05" db="EMBL/GenBank/DDBJ databases">
        <authorList>
            <person name="Lanie J.A."/>
            <person name="Ng W.-L."/>
            <person name="Kazmierczak K.M."/>
            <person name="Andrzejewski T.M."/>
            <person name="Davidsen T.M."/>
            <person name="Wayne K.J."/>
            <person name="Tettelin H."/>
            <person name="Glass J.I."/>
            <person name="Rusch D."/>
            <person name="Podicherti R."/>
            <person name="Tsui H.-C.T."/>
            <person name="Winkler M.E."/>
        </authorList>
    </citation>
    <scope>NUCLEOTIDE SEQUENCE</scope>
</reference>
<evidence type="ECO:0000259" key="2">
    <source>
        <dbReference type="Pfam" id="PF09990"/>
    </source>
</evidence>
<gene>
    <name evidence="3" type="ORF">METZ01_LOCUS146536</name>
</gene>
<feature type="transmembrane region" description="Helical" evidence="1">
    <location>
        <begin position="12"/>
        <end position="33"/>
    </location>
</feature>
<evidence type="ECO:0000313" key="3">
    <source>
        <dbReference type="EMBL" id="SVA93682.1"/>
    </source>
</evidence>
<dbReference type="InterPro" id="IPR019251">
    <property type="entry name" value="DUF2231_TM"/>
</dbReference>
<keyword evidence="1" id="KW-0812">Transmembrane</keyword>
<protein>
    <recommendedName>
        <fullName evidence="2">DUF2231 domain-containing protein</fullName>
    </recommendedName>
</protein>
<keyword evidence="1" id="KW-1133">Transmembrane helix</keyword>
<sequence>MPWSITEIHPLLIHFPIALFSTGLLFDISSYVLEKDELETAGFYTMFMGLISSFFAIISGMIAFFEIGSISDIFHFHHGLIQLSATIFLSILFGVRIKYDVDIRFDGMKKNIYFLLHSLSVGILFYGAHLGAKAAERI</sequence>
<feature type="domain" description="DUF2231" evidence="2">
    <location>
        <begin position="8"/>
        <end position="136"/>
    </location>
</feature>
<name>A0A381ZXU8_9ZZZZ</name>
<dbReference type="AlphaFoldDB" id="A0A381ZXU8"/>
<feature type="transmembrane region" description="Helical" evidence="1">
    <location>
        <begin position="79"/>
        <end position="99"/>
    </location>
</feature>